<proteinExistence type="predicted"/>
<dbReference type="EMBL" id="KP795507">
    <property type="protein sequence ID" value="AKN36708.1"/>
    <property type="molecule type" value="Genomic_DNA"/>
</dbReference>
<evidence type="ECO:0000313" key="1">
    <source>
        <dbReference type="EMBL" id="AKN36708.1"/>
    </source>
</evidence>
<dbReference type="AlphaFoldDB" id="A0A0H3ZUH3"/>
<reference evidence="2" key="1">
    <citation type="journal article" date="2015" name="MBio">
        <title>Eco-Evolutionary Dynamics of Episomes among Ecologically Cohesive Bacterial Populations.</title>
        <authorList>
            <person name="Xue H."/>
            <person name="Cordero O.X."/>
            <person name="Camas F.M."/>
            <person name="Trimble W."/>
            <person name="Meyer F."/>
            <person name="Guglielmini J."/>
            <person name="Rocha E.P."/>
            <person name="Polz M.F."/>
        </authorList>
    </citation>
    <scope>NUCLEOTIDE SEQUENCE</scope>
    <source>
        <strain evidence="2">5S_214</strain>
        <strain evidence="1">5S_235</strain>
    </source>
</reference>
<protein>
    <submittedName>
        <fullName evidence="2">Uncharacterized protein</fullName>
    </submittedName>
</protein>
<evidence type="ECO:0000313" key="2">
    <source>
        <dbReference type="EMBL" id="AKN37509.1"/>
    </source>
</evidence>
<sequence>MEGNGQKRVSELPKLVIYELLQVLQTSNQVAELTQPLQSTIFSAIQEIEKGFLSLLKLFSIG</sequence>
<name>A0A0H3ZUH3_VIBSP</name>
<accession>A0A0H3ZUH3</accession>
<dbReference type="EMBL" id="KP795539">
    <property type="protein sequence ID" value="AKN37509.1"/>
    <property type="molecule type" value="Genomic_DNA"/>
</dbReference>
<organism evidence="2">
    <name type="scientific">Vibrio splendidus</name>
    <dbReference type="NCBI Taxonomy" id="29497"/>
    <lineage>
        <taxon>Bacteria</taxon>
        <taxon>Pseudomonadati</taxon>
        <taxon>Pseudomonadota</taxon>
        <taxon>Gammaproteobacteria</taxon>
        <taxon>Vibrionales</taxon>
        <taxon>Vibrionaceae</taxon>
        <taxon>Vibrio</taxon>
    </lineage>
</organism>